<keyword evidence="2" id="KW-1185">Reference proteome</keyword>
<proteinExistence type="predicted"/>
<dbReference type="AlphaFoldDB" id="A0A923L1F1"/>
<dbReference type="EMBL" id="JACONZ010000002">
    <property type="protein sequence ID" value="MBC5581168.1"/>
    <property type="molecule type" value="Genomic_DNA"/>
</dbReference>
<organism evidence="1 2">
    <name type="scientific">Anaerofilum hominis</name>
    <dbReference type="NCBI Taxonomy" id="2763016"/>
    <lineage>
        <taxon>Bacteria</taxon>
        <taxon>Bacillati</taxon>
        <taxon>Bacillota</taxon>
        <taxon>Clostridia</taxon>
        <taxon>Eubacteriales</taxon>
        <taxon>Oscillospiraceae</taxon>
        <taxon>Anaerofilum</taxon>
    </lineage>
</organism>
<dbReference type="Proteomes" id="UP000659630">
    <property type="component" value="Unassembled WGS sequence"/>
</dbReference>
<evidence type="ECO:0000313" key="2">
    <source>
        <dbReference type="Proteomes" id="UP000659630"/>
    </source>
</evidence>
<protein>
    <submittedName>
        <fullName evidence="1">Spore coat associated protein CotJA</fullName>
    </submittedName>
</protein>
<comment type="caution">
    <text evidence="1">The sequence shown here is derived from an EMBL/GenBank/DDBJ whole genome shotgun (WGS) entry which is preliminary data.</text>
</comment>
<gene>
    <name evidence="1" type="ORF">H8S23_06580</name>
</gene>
<evidence type="ECO:0000313" key="1">
    <source>
        <dbReference type="EMBL" id="MBC5581168.1"/>
    </source>
</evidence>
<accession>A0A923L1F1</accession>
<name>A0A923L1F1_9FIRM</name>
<dbReference type="InterPro" id="IPR020256">
    <property type="entry name" value="Spore_coat_CotJA"/>
</dbReference>
<reference evidence="1" key="1">
    <citation type="submission" date="2020-08" db="EMBL/GenBank/DDBJ databases">
        <title>Genome public.</title>
        <authorList>
            <person name="Liu C."/>
            <person name="Sun Q."/>
        </authorList>
    </citation>
    <scope>NUCLEOTIDE SEQUENCE</scope>
    <source>
        <strain evidence="1">BX8</strain>
    </source>
</reference>
<dbReference type="Pfam" id="PF11007">
    <property type="entry name" value="CotJA"/>
    <property type="match status" value="1"/>
</dbReference>
<sequence length="37" mass="4288">MQRFRQLYDPATALSRGTIFRELDLPFYGKRGGGCHE</sequence>